<dbReference type="EMBL" id="BDRX01000100">
    <property type="protein sequence ID" value="GBF97463.1"/>
    <property type="molecule type" value="Genomic_DNA"/>
</dbReference>
<organism evidence="1 2">
    <name type="scientific">Raphidocelis subcapitata</name>
    <dbReference type="NCBI Taxonomy" id="307507"/>
    <lineage>
        <taxon>Eukaryota</taxon>
        <taxon>Viridiplantae</taxon>
        <taxon>Chlorophyta</taxon>
        <taxon>core chlorophytes</taxon>
        <taxon>Chlorophyceae</taxon>
        <taxon>CS clade</taxon>
        <taxon>Sphaeropleales</taxon>
        <taxon>Selenastraceae</taxon>
        <taxon>Raphidocelis</taxon>
    </lineage>
</organism>
<name>A0A2V0PHS0_9CHLO</name>
<sequence length="343" mass="37109">MADIDRSRAVLSEFKFSPLAFALNNGLLEEFLASQTASDPSLAQQIGEVAAEGAEDAAAVVRAIWCRQHGGDPAAAAAEFRGFFKGTIVRYQQQLPESLREQVAPGAPDWRRKTWAKAEAALQDGRLGEFWPGGASLLLAVNMGSGFIARRDLWDRVTSFLNTPGGPDLAGLLAQTLFGAALDVKLGKVFYEGMAAGNLESTRRCDMCRAMFTFYDTETKKIMPFNVSVHQLSMGGMRWCTVLPVAASFNWADCGINLHPQTVPRGLLYNWSISVATAPELYATPGPPNWAGAIGGAPEDTELFYLLTAMKPYAELKKSTAVVTVAIVDAIVNTRRRAGTLVE</sequence>
<accession>A0A2V0PHS0</accession>
<protein>
    <submittedName>
        <fullName evidence="1">Uncharacterized protein</fullName>
    </submittedName>
</protein>
<evidence type="ECO:0000313" key="2">
    <source>
        <dbReference type="Proteomes" id="UP000247498"/>
    </source>
</evidence>
<reference evidence="1 2" key="1">
    <citation type="journal article" date="2018" name="Sci. Rep.">
        <title>Raphidocelis subcapitata (=Pseudokirchneriella subcapitata) provides an insight into genome evolution and environmental adaptations in the Sphaeropleales.</title>
        <authorList>
            <person name="Suzuki S."/>
            <person name="Yamaguchi H."/>
            <person name="Nakajima N."/>
            <person name="Kawachi M."/>
        </authorList>
    </citation>
    <scope>NUCLEOTIDE SEQUENCE [LARGE SCALE GENOMIC DNA]</scope>
    <source>
        <strain evidence="1 2">NIES-35</strain>
    </source>
</reference>
<dbReference type="AlphaFoldDB" id="A0A2V0PHS0"/>
<comment type="caution">
    <text evidence="1">The sequence shown here is derived from an EMBL/GenBank/DDBJ whole genome shotgun (WGS) entry which is preliminary data.</text>
</comment>
<proteinExistence type="predicted"/>
<dbReference type="Proteomes" id="UP000247498">
    <property type="component" value="Unassembled WGS sequence"/>
</dbReference>
<dbReference type="InParanoid" id="A0A2V0PHS0"/>
<keyword evidence="2" id="KW-1185">Reference proteome</keyword>
<gene>
    <name evidence="1" type="ORF">Rsub_10386</name>
</gene>
<evidence type="ECO:0000313" key="1">
    <source>
        <dbReference type="EMBL" id="GBF97463.1"/>
    </source>
</evidence>